<feature type="transmembrane region" description="Helical" evidence="6">
    <location>
        <begin position="218"/>
        <end position="244"/>
    </location>
</feature>
<dbReference type="Pfam" id="PF01594">
    <property type="entry name" value="AI-2E_transport"/>
    <property type="match status" value="1"/>
</dbReference>
<feature type="transmembrane region" description="Helical" evidence="6">
    <location>
        <begin position="321"/>
        <end position="351"/>
    </location>
</feature>
<reference evidence="8" key="1">
    <citation type="journal article" date="2019" name="Int. J. Syst. Evol. Microbiol.">
        <title>The Global Catalogue of Microorganisms (GCM) 10K type strain sequencing project: providing services to taxonomists for standard genome sequencing and annotation.</title>
        <authorList>
            <consortium name="The Broad Institute Genomics Platform"/>
            <consortium name="The Broad Institute Genome Sequencing Center for Infectious Disease"/>
            <person name="Wu L."/>
            <person name="Ma J."/>
        </authorList>
    </citation>
    <scope>NUCLEOTIDE SEQUENCE [LARGE SCALE GENOMIC DNA]</scope>
    <source>
        <strain evidence="8">JCM 17843</strain>
    </source>
</reference>
<feature type="transmembrane region" description="Helical" evidence="6">
    <location>
        <begin position="165"/>
        <end position="187"/>
    </location>
</feature>
<name>A0ABQ2LGK3_9PROT</name>
<keyword evidence="3 6" id="KW-0812">Transmembrane</keyword>
<evidence type="ECO:0000313" key="7">
    <source>
        <dbReference type="EMBL" id="GGO16401.1"/>
    </source>
</evidence>
<sequence length="369" mass="39498">MKQANPISRPGRLFYSRTVALLTILVLSYLSYLITAPFLSPLAWAVILAFLLHPLYVRLAAIIGARRNLAALAITLLTTIFLIGPLSILLASFASQTAELMAALQKSNTENPESLIFWLHSTSPIAPLIDWLQASFNISFQEMDRWAAEGIQKGLEGLISFSGKVFIGALGTITSFSIMLFMLFFILRDGSVMLGYSKALVPLSDERTDQLFNRIADVIHAVVFGTIVTALIQGALTGLALAVVGIPAPVVFGVLAAIFSLLPIGGTAIVWLPACLYLLASNQWGAAIGLGLWGMLLVGTIDNFLRPLLVSSRGHVGTLMVFIGVLGGVTAFGVVGLLLGPVILALSIALLRFTREQREAESQPLPPSS</sequence>
<evidence type="ECO:0000256" key="2">
    <source>
        <dbReference type="ARBA" id="ARBA00009773"/>
    </source>
</evidence>
<feature type="transmembrane region" description="Helical" evidence="6">
    <location>
        <begin position="12"/>
        <end position="32"/>
    </location>
</feature>
<comment type="subcellular location">
    <subcellularLocation>
        <location evidence="1">Membrane</location>
        <topology evidence="1">Multi-pass membrane protein</topology>
    </subcellularLocation>
</comment>
<organism evidence="7 8">
    <name type="scientific">Iodidimonas muriae</name>
    <dbReference type="NCBI Taxonomy" id="261467"/>
    <lineage>
        <taxon>Bacteria</taxon>
        <taxon>Pseudomonadati</taxon>
        <taxon>Pseudomonadota</taxon>
        <taxon>Alphaproteobacteria</taxon>
        <taxon>Iodidimonadales</taxon>
        <taxon>Iodidimonadaceae</taxon>
        <taxon>Iodidimonas</taxon>
    </lineage>
</organism>
<proteinExistence type="inferred from homology"/>
<evidence type="ECO:0000256" key="1">
    <source>
        <dbReference type="ARBA" id="ARBA00004141"/>
    </source>
</evidence>
<feature type="transmembrane region" description="Helical" evidence="6">
    <location>
        <begin position="250"/>
        <end position="272"/>
    </location>
</feature>
<dbReference type="Proteomes" id="UP000602381">
    <property type="component" value="Unassembled WGS sequence"/>
</dbReference>
<dbReference type="PANTHER" id="PTHR21716">
    <property type="entry name" value="TRANSMEMBRANE PROTEIN"/>
    <property type="match status" value="1"/>
</dbReference>
<dbReference type="EMBL" id="BMOV01000011">
    <property type="protein sequence ID" value="GGO16401.1"/>
    <property type="molecule type" value="Genomic_DNA"/>
</dbReference>
<evidence type="ECO:0000313" key="8">
    <source>
        <dbReference type="Proteomes" id="UP000602381"/>
    </source>
</evidence>
<evidence type="ECO:0000256" key="5">
    <source>
        <dbReference type="ARBA" id="ARBA00023136"/>
    </source>
</evidence>
<feature type="transmembrane region" description="Helical" evidence="6">
    <location>
        <begin position="38"/>
        <end position="57"/>
    </location>
</feature>
<comment type="caution">
    <text evidence="7">The sequence shown here is derived from an EMBL/GenBank/DDBJ whole genome shotgun (WGS) entry which is preliminary data.</text>
</comment>
<feature type="transmembrane region" description="Helical" evidence="6">
    <location>
        <begin position="69"/>
        <end position="94"/>
    </location>
</feature>
<dbReference type="PROSITE" id="PS01116">
    <property type="entry name" value="XANTH_URACIL_PERMASE"/>
    <property type="match status" value="1"/>
</dbReference>
<evidence type="ECO:0000256" key="4">
    <source>
        <dbReference type="ARBA" id="ARBA00022989"/>
    </source>
</evidence>
<keyword evidence="8" id="KW-1185">Reference proteome</keyword>
<dbReference type="RefSeq" id="WP_188874039.1">
    <property type="nucleotide sequence ID" value="NZ_BMOV01000011.1"/>
</dbReference>
<keyword evidence="4 6" id="KW-1133">Transmembrane helix</keyword>
<dbReference type="InterPro" id="IPR002549">
    <property type="entry name" value="AI-2E-like"/>
</dbReference>
<dbReference type="PANTHER" id="PTHR21716:SF4">
    <property type="entry name" value="TRANSMEMBRANE PROTEIN 245"/>
    <property type="match status" value="1"/>
</dbReference>
<evidence type="ECO:0000256" key="6">
    <source>
        <dbReference type="SAM" id="Phobius"/>
    </source>
</evidence>
<feature type="transmembrane region" description="Helical" evidence="6">
    <location>
        <begin position="284"/>
        <end position="301"/>
    </location>
</feature>
<keyword evidence="5 6" id="KW-0472">Membrane</keyword>
<accession>A0ABQ2LGK3</accession>
<gene>
    <name evidence="7" type="ORF">GCM10007972_25440</name>
</gene>
<protein>
    <submittedName>
        <fullName evidence="7">AI-2E family transporter</fullName>
    </submittedName>
</protein>
<comment type="similarity">
    <text evidence="2">Belongs to the autoinducer-2 exporter (AI-2E) (TC 2.A.86) family.</text>
</comment>
<dbReference type="InterPro" id="IPR006042">
    <property type="entry name" value="Xan_ur_permease"/>
</dbReference>
<evidence type="ECO:0000256" key="3">
    <source>
        <dbReference type="ARBA" id="ARBA00022692"/>
    </source>
</evidence>